<dbReference type="PRINTS" id="PR00344">
    <property type="entry name" value="BCTRLSENSOR"/>
</dbReference>
<evidence type="ECO:0000256" key="10">
    <source>
        <dbReference type="ARBA" id="ARBA00023012"/>
    </source>
</evidence>
<dbReference type="Proteomes" id="UP000608071">
    <property type="component" value="Unassembled WGS sequence"/>
</dbReference>
<dbReference type="PANTHER" id="PTHR42878:SF7">
    <property type="entry name" value="SENSOR HISTIDINE KINASE GLRK"/>
    <property type="match status" value="1"/>
</dbReference>
<dbReference type="CDD" id="cd00075">
    <property type="entry name" value="HATPase"/>
    <property type="match status" value="1"/>
</dbReference>
<dbReference type="EC" id="2.7.13.3" evidence="3"/>
<keyword evidence="10" id="KW-0902">Two-component regulatory system</keyword>
<protein>
    <recommendedName>
        <fullName evidence="3">histidine kinase</fullName>
        <ecNumber evidence="3">2.7.13.3</ecNumber>
    </recommendedName>
</protein>
<name>A0ABR8SYZ7_9BACL</name>
<dbReference type="CDD" id="cd06225">
    <property type="entry name" value="HAMP"/>
    <property type="match status" value="1"/>
</dbReference>
<feature type="transmembrane region" description="Helical" evidence="12">
    <location>
        <begin position="6"/>
        <end position="32"/>
    </location>
</feature>
<evidence type="ECO:0000256" key="8">
    <source>
        <dbReference type="ARBA" id="ARBA00022777"/>
    </source>
</evidence>
<evidence type="ECO:0000259" key="13">
    <source>
        <dbReference type="PROSITE" id="PS50109"/>
    </source>
</evidence>
<dbReference type="InterPro" id="IPR036097">
    <property type="entry name" value="HisK_dim/P_sf"/>
</dbReference>
<keyword evidence="11 12" id="KW-0472">Membrane</keyword>
<comment type="subcellular location">
    <subcellularLocation>
        <location evidence="2">Cell membrane</location>
        <topology evidence="2">Multi-pass membrane protein</topology>
    </subcellularLocation>
</comment>
<proteinExistence type="predicted"/>
<dbReference type="SMART" id="SM00304">
    <property type="entry name" value="HAMP"/>
    <property type="match status" value="1"/>
</dbReference>
<keyword evidence="7" id="KW-0547">Nucleotide-binding</keyword>
<keyword evidence="6" id="KW-0808">Transferase</keyword>
<evidence type="ECO:0000256" key="12">
    <source>
        <dbReference type="SAM" id="Phobius"/>
    </source>
</evidence>
<feature type="domain" description="HAMP" evidence="14">
    <location>
        <begin position="185"/>
        <end position="237"/>
    </location>
</feature>
<sequence length="457" mass="52117">MIRSLYVRVVLTFIAVTVVSLMISSFVAFRWFEKDVNRDMSGELMEEGAKVQQLYDTWQPEDLSVFVEQTSSLMRELHITLVGPDGQRIDSENKEQNPPVKQGNYTEAVDTVLSGANAIIQEESQSGGPMRPVAIGVPLQTTDGVYAMFLQPNLKPQRENFRRTNTMINLTSLLVGSFLILMASRFLVSPLKKMTSATRQIARGDFRINLRMKRRDEIGELAESIQLMASELGQLEQMRKDFVSNVSHEMQTPLTSIHGFSQALTISELSDKERIRYASIIETESERLSRLIRNLLRLSSLDSDKHPFQIEAYRLDRQLRDVILTLEPIWTSKSITFHLHLQELVIQADRDQLSQVWTNLIHNALKFSSEGDSIEISMTRERGYAVIAIKDHGEGMAKEDLQRIFERFYKADASRNRYEGSGLGLSIAKKIIDLHEGRIQVESELGVGTTFRVYLRL</sequence>
<dbReference type="Pfam" id="PF00512">
    <property type="entry name" value="HisKA"/>
    <property type="match status" value="1"/>
</dbReference>
<dbReference type="InterPro" id="IPR003661">
    <property type="entry name" value="HisK_dim/P_dom"/>
</dbReference>
<evidence type="ECO:0000256" key="11">
    <source>
        <dbReference type="ARBA" id="ARBA00023136"/>
    </source>
</evidence>
<dbReference type="Gene3D" id="1.10.287.130">
    <property type="match status" value="1"/>
</dbReference>
<keyword evidence="16" id="KW-1185">Reference proteome</keyword>
<comment type="catalytic activity">
    <reaction evidence="1">
        <text>ATP + protein L-histidine = ADP + protein N-phospho-L-histidine.</text>
        <dbReference type="EC" id="2.7.13.3"/>
    </reaction>
</comment>
<dbReference type="PROSITE" id="PS50885">
    <property type="entry name" value="HAMP"/>
    <property type="match status" value="1"/>
</dbReference>
<dbReference type="InterPro" id="IPR005467">
    <property type="entry name" value="His_kinase_dom"/>
</dbReference>
<dbReference type="Pfam" id="PF02518">
    <property type="entry name" value="HATPase_c"/>
    <property type="match status" value="1"/>
</dbReference>
<evidence type="ECO:0000256" key="1">
    <source>
        <dbReference type="ARBA" id="ARBA00000085"/>
    </source>
</evidence>
<evidence type="ECO:0000256" key="9">
    <source>
        <dbReference type="ARBA" id="ARBA00022840"/>
    </source>
</evidence>
<dbReference type="SMART" id="SM00387">
    <property type="entry name" value="HATPase_c"/>
    <property type="match status" value="1"/>
</dbReference>
<dbReference type="CDD" id="cd00082">
    <property type="entry name" value="HisKA"/>
    <property type="match status" value="1"/>
</dbReference>
<evidence type="ECO:0000313" key="16">
    <source>
        <dbReference type="Proteomes" id="UP000608071"/>
    </source>
</evidence>
<keyword evidence="8" id="KW-0418">Kinase</keyword>
<dbReference type="InterPro" id="IPR036890">
    <property type="entry name" value="HATPase_C_sf"/>
</dbReference>
<organism evidence="15 16">
    <name type="scientific">Paenibacillus gallinarum</name>
    <dbReference type="NCBI Taxonomy" id="2762232"/>
    <lineage>
        <taxon>Bacteria</taxon>
        <taxon>Bacillati</taxon>
        <taxon>Bacillota</taxon>
        <taxon>Bacilli</taxon>
        <taxon>Bacillales</taxon>
        <taxon>Paenibacillaceae</taxon>
        <taxon>Paenibacillus</taxon>
    </lineage>
</organism>
<keyword evidence="5" id="KW-0597">Phosphoprotein</keyword>
<evidence type="ECO:0000256" key="2">
    <source>
        <dbReference type="ARBA" id="ARBA00004651"/>
    </source>
</evidence>
<dbReference type="EMBL" id="JACSQL010000004">
    <property type="protein sequence ID" value="MBD7968708.1"/>
    <property type="molecule type" value="Genomic_DNA"/>
</dbReference>
<keyword evidence="12" id="KW-0812">Transmembrane</keyword>
<dbReference type="RefSeq" id="WP_191800015.1">
    <property type="nucleotide sequence ID" value="NZ_JACSQL010000004.1"/>
</dbReference>
<gene>
    <name evidence="15" type="ORF">H9647_11600</name>
</gene>
<evidence type="ECO:0000256" key="7">
    <source>
        <dbReference type="ARBA" id="ARBA00022741"/>
    </source>
</evidence>
<dbReference type="PROSITE" id="PS50109">
    <property type="entry name" value="HIS_KIN"/>
    <property type="match status" value="1"/>
</dbReference>
<keyword evidence="9" id="KW-0067">ATP-binding</keyword>
<dbReference type="InterPro" id="IPR003594">
    <property type="entry name" value="HATPase_dom"/>
</dbReference>
<dbReference type="SUPFAM" id="SSF55874">
    <property type="entry name" value="ATPase domain of HSP90 chaperone/DNA topoisomerase II/histidine kinase"/>
    <property type="match status" value="1"/>
</dbReference>
<evidence type="ECO:0000256" key="3">
    <source>
        <dbReference type="ARBA" id="ARBA00012438"/>
    </source>
</evidence>
<feature type="domain" description="Histidine kinase" evidence="13">
    <location>
        <begin position="245"/>
        <end position="457"/>
    </location>
</feature>
<dbReference type="Gene3D" id="3.30.565.10">
    <property type="entry name" value="Histidine kinase-like ATPase, C-terminal domain"/>
    <property type="match status" value="1"/>
</dbReference>
<accession>A0ABR8SYZ7</accession>
<dbReference type="InterPro" id="IPR004358">
    <property type="entry name" value="Sig_transdc_His_kin-like_C"/>
</dbReference>
<keyword evidence="4" id="KW-1003">Cell membrane</keyword>
<evidence type="ECO:0000256" key="6">
    <source>
        <dbReference type="ARBA" id="ARBA00022679"/>
    </source>
</evidence>
<dbReference type="InterPro" id="IPR003660">
    <property type="entry name" value="HAMP_dom"/>
</dbReference>
<dbReference type="PANTHER" id="PTHR42878">
    <property type="entry name" value="TWO-COMPONENT HISTIDINE KINASE"/>
    <property type="match status" value="1"/>
</dbReference>
<keyword evidence="12" id="KW-1133">Transmembrane helix</keyword>
<dbReference type="InterPro" id="IPR050351">
    <property type="entry name" value="BphY/WalK/GraS-like"/>
</dbReference>
<dbReference type="Gene3D" id="6.10.340.10">
    <property type="match status" value="1"/>
</dbReference>
<reference evidence="15 16" key="1">
    <citation type="submission" date="2020-08" db="EMBL/GenBank/DDBJ databases">
        <title>A Genomic Blueprint of the Chicken Gut Microbiome.</title>
        <authorList>
            <person name="Gilroy R."/>
            <person name="Ravi A."/>
            <person name="Getino M."/>
            <person name="Pursley I."/>
            <person name="Horton D.L."/>
            <person name="Alikhan N.-F."/>
            <person name="Baker D."/>
            <person name="Gharbi K."/>
            <person name="Hall N."/>
            <person name="Watson M."/>
            <person name="Adriaenssens E.M."/>
            <person name="Foster-Nyarko E."/>
            <person name="Jarju S."/>
            <person name="Secka A."/>
            <person name="Antonio M."/>
            <person name="Oren A."/>
            <person name="Chaudhuri R."/>
            <person name="La Ragione R.M."/>
            <person name="Hildebrand F."/>
            <person name="Pallen M.J."/>
        </authorList>
    </citation>
    <scope>NUCLEOTIDE SEQUENCE [LARGE SCALE GENOMIC DNA]</scope>
    <source>
        <strain evidence="15 16">Sa2BVA9</strain>
    </source>
</reference>
<dbReference type="SUPFAM" id="SSF47384">
    <property type="entry name" value="Homodimeric domain of signal transducing histidine kinase"/>
    <property type="match status" value="1"/>
</dbReference>
<evidence type="ECO:0000259" key="14">
    <source>
        <dbReference type="PROSITE" id="PS50885"/>
    </source>
</evidence>
<dbReference type="SUPFAM" id="SSF158472">
    <property type="entry name" value="HAMP domain-like"/>
    <property type="match status" value="1"/>
</dbReference>
<evidence type="ECO:0000313" key="15">
    <source>
        <dbReference type="EMBL" id="MBD7968708.1"/>
    </source>
</evidence>
<evidence type="ECO:0000256" key="4">
    <source>
        <dbReference type="ARBA" id="ARBA00022475"/>
    </source>
</evidence>
<dbReference type="Pfam" id="PF00672">
    <property type="entry name" value="HAMP"/>
    <property type="match status" value="1"/>
</dbReference>
<evidence type="ECO:0000256" key="5">
    <source>
        <dbReference type="ARBA" id="ARBA00022553"/>
    </source>
</evidence>
<comment type="caution">
    <text evidence="15">The sequence shown here is derived from an EMBL/GenBank/DDBJ whole genome shotgun (WGS) entry which is preliminary data.</text>
</comment>
<feature type="transmembrane region" description="Helical" evidence="12">
    <location>
        <begin position="167"/>
        <end position="188"/>
    </location>
</feature>
<dbReference type="SMART" id="SM00388">
    <property type="entry name" value="HisKA"/>
    <property type="match status" value="1"/>
</dbReference>